<accession>A0A0N5D732</accession>
<protein>
    <submittedName>
        <fullName evidence="3">Secreted protein</fullName>
    </submittedName>
</protein>
<reference evidence="3" key="1">
    <citation type="submission" date="2017-02" db="UniProtKB">
        <authorList>
            <consortium name="WormBaseParasite"/>
        </authorList>
    </citation>
    <scope>IDENTIFICATION</scope>
</reference>
<evidence type="ECO:0000313" key="1">
    <source>
        <dbReference type="EMBL" id="VDN06436.1"/>
    </source>
</evidence>
<organism evidence="3">
    <name type="scientific">Thelazia callipaeda</name>
    <name type="common">Oriental eyeworm</name>
    <name type="synonym">Parasitic nematode</name>
    <dbReference type="NCBI Taxonomy" id="103827"/>
    <lineage>
        <taxon>Eukaryota</taxon>
        <taxon>Metazoa</taxon>
        <taxon>Ecdysozoa</taxon>
        <taxon>Nematoda</taxon>
        <taxon>Chromadorea</taxon>
        <taxon>Rhabditida</taxon>
        <taxon>Spirurina</taxon>
        <taxon>Spiruromorpha</taxon>
        <taxon>Thelazioidea</taxon>
        <taxon>Thelaziidae</taxon>
        <taxon>Thelazia</taxon>
    </lineage>
</organism>
<dbReference type="Proteomes" id="UP000276776">
    <property type="component" value="Unassembled WGS sequence"/>
</dbReference>
<dbReference type="EMBL" id="UYYF01004692">
    <property type="protein sequence ID" value="VDN06436.1"/>
    <property type="molecule type" value="Genomic_DNA"/>
</dbReference>
<name>A0A0N5D732_THECL</name>
<dbReference type="WBParaSite" id="TCLT_0000886201-mRNA-1">
    <property type="protein sequence ID" value="TCLT_0000886201-mRNA-1"/>
    <property type="gene ID" value="TCLT_0000886201"/>
</dbReference>
<sequence length="119" mass="12985">MFALASATLHMSLRPRWFIGFVLFIPPVEHAAHLQKLPYIGTQLGSSIPVLMSGIHVMAVQVPGTKGKRFFCGSHWTLGCSVMVYPEMHPEHGCPFSMAPFEVGASADFGVKFPLPKSS</sequence>
<evidence type="ECO:0000313" key="2">
    <source>
        <dbReference type="Proteomes" id="UP000276776"/>
    </source>
</evidence>
<keyword evidence="2" id="KW-1185">Reference proteome</keyword>
<evidence type="ECO:0000313" key="3">
    <source>
        <dbReference type="WBParaSite" id="TCLT_0000886201-mRNA-1"/>
    </source>
</evidence>
<proteinExistence type="predicted"/>
<gene>
    <name evidence="1" type="ORF">TCLT_LOCUS8851</name>
</gene>
<dbReference type="AlphaFoldDB" id="A0A0N5D732"/>
<reference evidence="1 2" key="2">
    <citation type="submission" date="2018-11" db="EMBL/GenBank/DDBJ databases">
        <authorList>
            <consortium name="Pathogen Informatics"/>
        </authorList>
    </citation>
    <scope>NUCLEOTIDE SEQUENCE [LARGE SCALE GENOMIC DNA]</scope>
</reference>